<organism evidence="2 3">
    <name type="scientific">Mycobacterium spongiae</name>
    <dbReference type="NCBI Taxonomy" id="886343"/>
    <lineage>
        <taxon>Bacteria</taxon>
        <taxon>Bacillati</taxon>
        <taxon>Actinomycetota</taxon>
        <taxon>Actinomycetes</taxon>
        <taxon>Mycobacteriales</taxon>
        <taxon>Mycobacteriaceae</taxon>
        <taxon>Mycobacterium</taxon>
    </lineage>
</organism>
<dbReference type="KEGG" id="mspg:F6B93_10085"/>
<gene>
    <name evidence="2" type="ORF">F6B93_10085</name>
</gene>
<accession>A0A975JXW3</accession>
<protein>
    <submittedName>
        <fullName evidence="2">DUF2752 domain-containing protein</fullName>
    </submittedName>
</protein>
<evidence type="ECO:0000313" key="2">
    <source>
        <dbReference type="EMBL" id="QUR67398.1"/>
    </source>
</evidence>
<keyword evidence="1" id="KW-0472">Membrane</keyword>
<dbReference type="InterPro" id="IPR021215">
    <property type="entry name" value="DUF2752"/>
</dbReference>
<feature type="transmembrane region" description="Helical" evidence="1">
    <location>
        <begin position="21"/>
        <end position="40"/>
    </location>
</feature>
<reference evidence="2" key="1">
    <citation type="submission" date="2019-12" db="EMBL/GenBank/DDBJ databases">
        <title>Mycobacterium spongiae sp. nov.</title>
        <authorList>
            <person name="Stinear T."/>
        </authorList>
    </citation>
    <scope>NUCLEOTIDE SEQUENCE</scope>
    <source>
        <strain evidence="2">FSD4b-SM</strain>
    </source>
</reference>
<dbReference type="Proteomes" id="UP000682202">
    <property type="component" value="Chromosome"/>
</dbReference>
<feature type="transmembrane region" description="Helical" evidence="1">
    <location>
        <begin position="110"/>
        <end position="130"/>
    </location>
</feature>
<dbReference type="EMBL" id="CP046600">
    <property type="protein sequence ID" value="QUR67398.1"/>
    <property type="molecule type" value="Genomic_DNA"/>
</dbReference>
<keyword evidence="1" id="KW-0812">Transmembrane</keyword>
<proteinExistence type="predicted"/>
<sequence length="144" mass="15258">MEPNRATGAPADWARPAPSRRYGTVGAVALLAGALGYIALADPHNTTSLYPACPFKFLTGWDCPACGGLRMTHDLLHADLMAAVNDNVFLLVGLPLVAGWVLLRRRLGRSMLPTAALAVVVVTTIAWTVLRNLPSFPLVPSISG</sequence>
<dbReference type="AlphaFoldDB" id="A0A975JXW3"/>
<keyword evidence="3" id="KW-1185">Reference proteome</keyword>
<name>A0A975JXW3_9MYCO</name>
<dbReference type="Pfam" id="PF10825">
    <property type="entry name" value="DUF2752"/>
    <property type="match status" value="1"/>
</dbReference>
<evidence type="ECO:0000313" key="3">
    <source>
        <dbReference type="Proteomes" id="UP000682202"/>
    </source>
</evidence>
<dbReference type="RefSeq" id="WP_211698971.1">
    <property type="nucleotide sequence ID" value="NZ_CP046600.1"/>
</dbReference>
<evidence type="ECO:0000256" key="1">
    <source>
        <dbReference type="SAM" id="Phobius"/>
    </source>
</evidence>
<keyword evidence="1" id="KW-1133">Transmembrane helix</keyword>
<feature type="transmembrane region" description="Helical" evidence="1">
    <location>
        <begin position="80"/>
        <end position="103"/>
    </location>
</feature>